<dbReference type="PANTHER" id="PTHR36307:SF1">
    <property type="entry name" value="FLAGELLA BASAL BODY P-RING FORMATION PROTEIN FLGA"/>
    <property type="match status" value="1"/>
</dbReference>
<organism evidence="3 4">
    <name type="scientific">Shewanella denitrificans (strain OS217 / ATCC BAA-1090 / DSM 15013)</name>
    <dbReference type="NCBI Taxonomy" id="318161"/>
    <lineage>
        <taxon>Bacteria</taxon>
        <taxon>Pseudomonadati</taxon>
        <taxon>Pseudomonadota</taxon>
        <taxon>Gammaproteobacteria</taxon>
        <taxon>Alteromonadales</taxon>
        <taxon>Shewanellaceae</taxon>
        <taxon>Shewanella</taxon>
    </lineage>
</organism>
<sequence>MRLIFLFFILLFHSQTQAVERTVRGYTPLMLSELIPTLEGQDRRVLSEPIKQWVRLDEYLTPEELTRYSVPKNTTVWIDKCEQADKKILADNVRAWLLAQPWSKGLEVTQVSLADKRICREWLEVSRFSLLNSQYINSALVLINQSEPSQVLALELTAKYRTWRASVPLKAGSPLYQSQLTQSWEPLVNSVNLVDLTLDFELDWKARRPIRTEQKISRGMLLQASTVEVGDEVMIVLFNGSLTIDTTGRALERGYLGEQVFILVDGAKAPVKGVIVQKGVVKIGT</sequence>
<dbReference type="EMBL" id="CP000302">
    <property type="protein sequence ID" value="ABE53344.1"/>
    <property type="molecule type" value="Genomic_DNA"/>
</dbReference>
<keyword evidence="1" id="KW-0732">Signal</keyword>
<feature type="signal peptide" evidence="1">
    <location>
        <begin position="1"/>
        <end position="18"/>
    </location>
</feature>
<dbReference type="STRING" id="318161.Sden_0047"/>
<evidence type="ECO:0000259" key="2">
    <source>
        <dbReference type="Pfam" id="PF13144"/>
    </source>
</evidence>
<dbReference type="PANTHER" id="PTHR36307">
    <property type="entry name" value="FLAGELLA BASAL BODY P-RING FORMATION PROTEIN FLGA"/>
    <property type="match status" value="1"/>
</dbReference>
<dbReference type="Pfam" id="PF13144">
    <property type="entry name" value="ChapFlgA"/>
    <property type="match status" value="1"/>
</dbReference>
<dbReference type="OrthoDB" id="1669037at2"/>
<evidence type="ECO:0000313" key="3">
    <source>
        <dbReference type="EMBL" id="ABE53344.1"/>
    </source>
</evidence>
<keyword evidence="4" id="KW-1185">Reference proteome</keyword>
<dbReference type="Gene3D" id="2.30.30.760">
    <property type="match status" value="1"/>
</dbReference>
<dbReference type="InterPro" id="IPR039246">
    <property type="entry name" value="Flagellar_FlgA"/>
</dbReference>
<dbReference type="AlphaFoldDB" id="Q12T82"/>
<dbReference type="Proteomes" id="UP000001982">
    <property type="component" value="Chromosome"/>
</dbReference>
<evidence type="ECO:0000313" key="4">
    <source>
        <dbReference type="Proteomes" id="UP000001982"/>
    </source>
</evidence>
<name>Q12T82_SHEDO</name>
<feature type="chain" id="PRO_5004181706" evidence="1">
    <location>
        <begin position="19"/>
        <end position="285"/>
    </location>
</feature>
<evidence type="ECO:0000256" key="1">
    <source>
        <dbReference type="SAM" id="SignalP"/>
    </source>
</evidence>
<dbReference type="InterPro" id="IPR017585">
    <property type="entry name" value="SAF_FlgA"/>
</dbReference>
<proteinExistence type="predicted"/>
<dbReference type="KEGG" id="sdn:Sden_0047"/>
<feature type="domain" description="Flagella basal body P-ring formation protein FlgA SAF" evidence="2">
    <location>
        <begin position="203"/>
        <end position="283"/>
    </location>
</feature>
<protein>
    <submittedName>
        <fullName evidence="3">Flageller protein FlgA</fullName>
    </submittedName>
</protein>
<gene>
    <name evidence="3" type="ordered locus">Sden_0047</name>
</gene>
<dbReference type="HOGENOM" id="CLU_976259_0_0_6"/>
<reference evidence="3 4" key="1">
    <citation type="submission" date="2006-03" db="EMBL/GenBank/DDBJ databases">
        <title>Complete sequence of Shewanella denitrificans OS217.</title>
        <authorList>
            <consortium name="US DOE Joint Genome Institute"/>
            <person name="Copeland A."/>
            <person name="Lucas S."/>
            <person name="Lapidus A."/>
            <person name="Barry K."/>
            <person name="Detter J.C."/>
            <person name="Glavina del Rio T."/>
            <person name="Hammon N."/>
            <person name="Israni S."/>
            <person name="Dalin E."/>
            <person name="Tice H."/>
            <person name="Pitluck S."/>
            <person name="Brettin T."/>
            <person name="Bruce D."/>
            <person name="Han C."/>
            <person name="Tapia R."/>
            <person name="Gilna P."/>
            <person name="Kiss H."/>
            <person name="Schmutz J."/>
            <person name="Larimer F."/>
            <person name="Land M."/>
            <person name="Hauser L."/>
            <person name="Kyrpides N."/>
            <person name="Lykidis A."/>
            <person name="Richardson P."/>
        </authorList>
    </citation>
    <scope>NUCLEOTIDE SEQUENCE [LARGE SCALE GENOMIC DNA]</scope>
    <source>
        <strain evidence="4">OS217 / ATCC BAA-1090 / DSM 15013</strain>
    </source>
</reference>
<dbReference type="GO" id="GO:0044780">
    <property type="term" value="P:bacterial-type flagellum assembly"/>
    <property type="evidence" value="ECO:0007669"/>
    <property type="project" value="InterPro"/>
</dbReference>
<accession>Q12T82</accession>